<accession>A0A8B3DK84</accession>
<dbReference type="EMBL" id="QOUW02000007">
    <property type="protein sequence ID" value="RIW17913.1"/>
    <property type="molecule type" value="Genomic_DNA"/>
</dbReference>
<organism evidence="1 2">
    <name type="scientific">Vibrio harveyi</name>
    <name type="common">Beneckea harveyi</name>
    <dbReference type="NCBI Taxonomy" id="669"/>
    <lineage>
        <taxon>Bacteria</taxon>
        <taxon>Pseudomonadati</taxon>
        <taxon>Pseudomonadota</taxon>
        <taxon>Gammaproteobacteria</taxon>
        <taxon>Vibrionales</taxon>
        <taxon>Vibrionaceae</taxon>
        <taxon>Vibrio</taxon>
    </lineage>
</organism>
<comment type="caution">
    <text evidence="1">The sequence shown here is derived from an EMBL/GenBank/DDBJ whole genome shotgun (WGS) entry which is preliminary data.</text>
</comment>
<dbReference type="Pfam" id="PF14081">
    <property type="entry name" value="DUF4262"/>
    <property type="match status" value="1"/>
</dbReference>
<dbReference type="RefSeq" id="WP_114091691.1">
    <property type="nucleotide sequence ID" value="NZ_QOUW02000007.1"/>
</dbReference>
<evidence type="ECO:0000313" key="1">
    <source>
        <dbReference type="EMBL" id="RIW17913.1"/>
    </source>
</evidence>
<dbReference type="AlphaFoldDB" id="A0A8B3DK84"/>
<evidence type="ECO:0000313" key="2">
    <source>
        <dbReference type="Proteomes" id="UP000253437"/>
    </source>
</evidence>
<sequence length="158" mass="18361">MSKMNFRKLYSDIKTAIKDYGLFVVATPSFAYSIGNSYHDLPEIVVMTNKYKTAHRLINMAHEYWKKNGVTLGRNTEIIQDPQGNTLPVYFQEVDLTPMLENEIIVQALNFYRAHPEYKRRKLTIVQMFFPDEKGLLPFEDGFNAEFEQTSLKVQTPA</sequence>
<name>A0A8B3DK84_VIBHA</name>
<dbReference type="Proteomes" id="UP000253437">
    <property type="component" value="Unassembled WGS sequence"/>
</dbReference>
<reference evidence="1 2" key="1">
    <citation type="submission" date="2018-08" db="EMBL/GenBank/DDBJ databases">
        <title>Vibrio harveyi strains pathogenic to white snook Centropomus viridis Lockington (1877) and potential probiotic bacteria.</title>
        <authorList>
            <person name="Soto-Rodriguez S."/>
            <person name="Gomez-Gil B."/>
            <person name="Lozano-Olvera R."/>
        </authorList>
    </citation>
    <scope>NUCLEOTIDE SEQUENCE [LARGE SCALE GENOMIC DNA]</scope>
    <source>
        <strain evidence="1 2">CAIM 1508</strain>
    </source>
</reference>
<gene>
    <name evidence="1" type="ORF">DS957_003870</name>
</gene>
<dbReference type="InterPro" id="IPR025358">
    <property type="entry name" value="DUF4262"/>
</dbReference>
<proteinExistence type="predicted"/>
<protein>
    <submittedName>
        <fullName evidence="1">DUF4262 domain-containing protein</fullName>
    </submittedName>
</protein>